<evidence type="ECO:0000256" key="1">
    <source>
        <dbReference type="ARBA" id="ARBA00000274"/>
    </source>
</evidence>
<dbReference type="GO" id="GO:0008714">
    <property type="term" value="F:AMP nucleosidase activity"/>
    <property type="evidence" value="ECO:0007669"/>
    <property type="project" value="UniProtKB-EC"/>
</dbReference>
<evidence type="ECO:0000256" key="2">
    <source>
        <dbReference type="ARBA" id="ARBA00011985"/>
    </source>
</evidence>
<sequence length="354" mass="40033">MNSELTDPSGLEGLPEKVHEHARKLIADYAHDSPYKRAILVEALRLVSDGYSNADVKMLAKTMGELRKGLDVFQPYQALRKVSVFGSARTKPDHPRYIQTMNCAAALRDAGFMIITGGGGGMMQAANEGAGEMNSFAININLPMEQQPNPVMIGSPRHFYCQYFFTRKLFFLKESDAVVLTPGGFGTLDETFETLTLLQTGRNPPIPVVLLEAPGDDFWGPFMHSWMRRLVKDGVIDADDNHLLFHTDSIEVATAHIRDYYVNYHSFRYVGKAVLLRILNPLSADALDRLNAEFSDVLSEGEIDQVFHWPKSDDHCFDHLPRLRLHLDRSRMNVLPQIIRRMNSLFVQDHKQDS</sequence>
<proteinExistence type="predicted"/>
<evidence type="ECO:0000313" key="4">
    <source>
        <dbReference type="EMBL" id="ATX82302.1"/>
    </source>
</evidence>
<dbReference type="EC" id="3.2.2.4" evidence="2"/>
<gene>
    <name evidence="4" type="ORF">Ga0123462_1439</name>
</gene>
<dbReference type="EMBL" id="CP018800">
    <property type="protein sequence ID" value="ATX82302.1"/>
    <property type="molecule type" value="Genomic_DNA"/>
</dbReference>
<protein>
    <recommendedName>
        <fullName evidence="3">AMP nucleosidase</fullName>
        <ecNumber evidence="2">3.2.2.4</ecNumber>
    </recommendedName>
    <alternativeName>
        <fullName evidence="3">AMP nucleosidase</fullName>
    </alternativeName>
</protein>
<dbReference type="SUPFAM" id="SSF102405">
    <property type="entry name" value="MCP/YpsA-like"/>
    <property type="match status" value="1"/>
</dbReference>
<dbReference type="KEGG" id="mfn:Ga0123462_1439"/>
<name>A0A2K8L5B6_9PROT</name>
<dbReference type="PANTHER" id="PTHR43393:SF2">
    <property type="entry name" value="CYTOKININ RIBOSIDE 5'-MONOPHOSPHATE PHOSPHORIBOHYDROLASE"/>
    <property type="match status" value="1"/>
</dbReference>
<organism evidence="4 5">
    <name type="scientific">Mariprofundus ferrinatatus</name>
    <dbReference type="NCBI Taxonomy" id="1921087"/>
    <lineage>
        <taxon>Bacteria</taxon>
        <taxon>Pseudomonadati</taxon>
        <taxon>Pseudomonadota</taxon>
        <taxon>Candidatius Mariprofundia</taxon>
        <taxon>Mariprofundales</taxon>
        <taxon>Mariprofundaceae</taxon>
        <taxon>Mariprofundus</taxon>
    </lineage>
</organism>
<dbReference type="GO" id="GO:0005829">
    <property type="term" value="C:cytosol"/>
    <property type="evidence" value="ECO:0007669"/>
    <property type="project" value="TreeGrafter"/>
</dbReference>
<dbReference type="AlphaFoldDB" id="A0A2K8L5B6"/>
<dbReference type="InterPro" id="IPR052341">
    <property type="entry name" value="LOG_family_nucleotidases"/>
</dbReference>
<reference evidence="4 5" key="1">
    <citation type="submission" date="2016-12" db="EMBL/GenBank/DDBJ databases">
        <title>Isolation and genomic insights into novel planktonic Zetaproteobacteria from stratified waters of the Chesapeake Bay.</title>
        <authorList>
            <person name="McAllister S.M."/>
            <person name="Kato S."/>
            <person name="Chan C.S."/>
            <person name="Chiu B.K."/>
            <person name="Field E.K."/>
        </authorList>
    </citation>
    <scope>NUCLEOTIDE SEQUENCE [LARGE SCALE GENOMIC DNA]</scope>
    <source>
        <strain evidence="4 5">CP-8</strain>
    </source>
</reference>
<dbReference type="Pfam" id="PF03641">
    <property type="entry name" value="Lysine_decarbox"/>
    <property type="match status" value="1"/>
</dbReference>
<dbReference type="Proteomes" id="UP000231637">
    <property type="component" value="Chromosome"/>
</dbReference>
<evidence type="ECO:0000256" key="3">
    <source>
        <dbReference type="ARBA" id="ARBA00031983"/>
    </source>
</evidence>
<accession>A0A2K8L5B6</accession>
<dbReference type="RefSeq" id="WP_232726395.1">
    <property type="nucleotide sequence ID" value="NZ_CP018800.1"/>
</dbReference>
<comment type="catalytic activity">
    <reaction evidence="1">
        <text>AMP + H2O = D-ribose 5-phosphate + adenine</text>
        <dbReference type="Rhea" id="RHEA:20129"/>
        <dbReference type="ChEBI" id="CHEBI:15377"/>
        <dbReference type="ChEBI" id="CHEBI:16708"/>
        <dbReference type="ChEBI" id="CHEBI:78346"/>
        <dbReference type="ChEBI" id="CHEBI:456215"/>
        <dbReference type="EC" id="3.2.2.4"/>
    </reaction>
</comment>
<keyword evidence="5" id="KW-1185">Reference proteome</keyword>
<evidence type="ECO:0000313" key="5">
    <source>
        <dbReference type="Proteomes" id="UP000231637"/>
    </source>
</evidence>
<dbReference type="PANTHER" id="PTHR43393">
    <property type="entry name" value="CYTOKININ RIBOSIDE 5'-MONOPHOSPHATE PHOSPHORIBOHYDROLASE"/>
    <property type="match status" value="1"/>
</dbReference>
<dbReference type="InterPro" id="IPR031100">
    <property type="entry name" value="LOG_fam"/>
</dbReference>
<dbReference type="Gene3D" id="3.40.50.450">
    <property type="match status" value="1"/>
</dbReference>